<feature type="transmembrane region" description="Helical" evidence="2">
    <location>
        <begin position="404"/>
        <end position="425"/>
    </location>
</feature>
<feature type="region of interest" description="Disordered" evidence="1">
    <location>
        <begin position="436"/>
        <end position="485"/>
    </location>
</feature>
<sequence length="523" mass="56957">MSAPRSPAAHSGVATRQARPPADVEQSPRRGRWYDTLGWVAITLGGAGFGFAAQDDADTTSTMPTTWIWVASVVLTLAGAWAVLRGRRHLMPVLDSLRGLPGDERIVLFLREFKDDPAFHRSIGTRFLWLRAIFTGQPLTAADLHTEEQQIATAVASFGRMVALGNPSDSLPPLGVERAYAADATWRGEVLAALGRAELVVLAAGSSRNLAWEVERIIERGVPTRLVLTVGHDREKYERFRWALGGFFPRGLPEYPKPDLRQRVLKSYSVRAVIWFDEDWTPHGKVLAGWVPVLDFARRTQRTVRRALKTVFVRAGLPARVTPALPRPATVPAGIALILAIWLVPVLVLTILFRFLEIVGAMTIGSDSIAGSAGIGFTFVLGALVLLGAVTLPWMWRVWRGGPLAVGMARIWGVSFTVAIAVFLLTPLDKEAVAHPSSETGGSITHSSHSDSSGYSDGDSSNDPFGDPFGDDFDDDSTEPTVPDGWPETLPLLGLTVLLSSLPLGATTLLMRREVRDWVDSRL</sequence>
<proteinExistence type="predicted"/>
<dbReference type="OrthoDB" id="3671614at2"/>
<protein>
    <recommendedName>
        <fullName evidence="5">Transmembrane protein</fullName>
    </recommendedName>
</protein>
<evidence type="ECO:0008006" key="5">
    <source>
        <dbReference type="Google" id="ProtNLM"/>
    </source>
</evidence>
<dbReference type="AlphaFoldDB" id="W5TD09"/>
<feature type="compositionally biased region" description="Acidic residues" evidence="1">
    <location>
        <begin position="469"/>
        <end position="478"/>
    </location>
</feature>
<evidence type="ECO:0000256" key="1">
    <source>
        <dbReference type="SAM" id="MobiDB-lite"/>
    </source>
</evidence>
<feature type="transmembrane region" description="Helical" evidence="2">
    <location>
        <begin position="36"/>
        <end position="54"/>
    </location>
</feature>
<feature type="transmembrane region" description="Helical" evidence="2">
    <location>
        <begin position="66"/>
        <end position="84"/>
    </location>
</feature>
<dbReference type="KEGG" id="nno:NONO_c22680"/>
<keyword evidence="2" id="KW-0812">Transmembrane</keyword>
<accession>W5TD09</accession>
<evidence type="ECO:0000256" key="2">
    <source>
        <dbReference type="SAM" id="Phobius"/>
    </source>
</evidence>
<feature type="transmembrane region" description="Helical" evidence="2">
    <location>
        <begin position="490"/>
        <end position="511"/>
    </location>
</feature>
<keyword evidence="2" id="KW-1133">Transmembrane helix</keyword>
<dbReference type="STRING" id="1415166.NONO_c22680"/>
<dbReference type="Proteomes" id="UP000019150">
    <property type="component" value="Chromosome"/>
</dbReference>
<organism evidence="3 4">
    <name type="scientific">Nocardia nova SH22a</name>
    <dbReference type="NCBI Taxonomy" id="1415166"/>
    <lineage>
        <taxon>Bacteria</taxon>
        <taxon>Bacillati</taxon>
        <taxon>Actinomycetota</taxon>
        <taxon>Actinomycetes</taxon>
        <taxon>Mycobacteriales</taxon>
        <taxon>Nocardiaceae</taxon>
        <taxon>Nocardia</taxon>
    </lineage>
</organism>
<name>W5TD09_9NOCA</name>
<keyword evidence="4" id="KW-1185">Reference proteome</keyword>
<feature type="compositionally biased region" description="Low complexity" evidence="1">
    <location>
        <begin position="437"/>
        <end position="468"/>
    </location>
</feature>
<gene>
    <name evidence="3" type="ORF">NONO_c22680</name>
</gene>
<dbReference type="PATRIC" id="fig|1415166.3.peg.2314"/>
<evidence type="ECO:0000313" key="4">
    <source>
        <dbReference type="Proteomes" id="UP000019150"/>
    </source>
</evidence>
<dbReference type="HOGENOM" id="CLU_520573_0_0_11"/>
<dbReference type="eggNOG" id="ENOG5033KHB">
    <property type="taxonomic scope" value="Bacteria"/>
</dbReference>
<feature type="region of interest" description="Disordered" evidence="1">
    <location>
        <begin position="1"/>
        <end position="28"/>
    </location>
</feature>
<feature type="transmembrane region" description="Helical" evidence="2">
    <location>
        <begin position="335"/>
        <end position="356"/>
    </location>
</feature>
<dbReference type="RefSeq" id="WP_148306815.1">
    <property type="nucleotide sequence ID" value="NZ_CP006850.1"/>
</dbReference>
<feature type="transmembrane region" description="Helical" evidence="2">
    <location>
        <begin position="368"/>
        <end position="392"/>
    </location>
</feature>
<evidence type="ECO:0000313" key="3">
    <source>
        <dbReference type="EMBL" id="AHH17064.1"/>
    </source>
</evidence>
<keyword evidence="2" id="KW-0472">Membrane</keyword>
<reference evidence="3 4" key="1">
    <citation type="journal article" date="2014" name="Appl. Environ. Microbiol.">
        <title>Insights into the Microbial Degradation of Rubber and Gutta-Percha by Analysis of the Complete Genome of Nocardia nova SH22a.</title>
        <authorList>
            <person name="Luo Q."/>
            <person name="Hiessl S."/>
            <person name="Poehlein A."/>
            <person name="Daniel R."/>
            <person name="Steinbuchel A."/>
        </authorList>
    </citation>
    <scope>NUCLEOTIDE SEQUENCE [LARGE SCALE GENOMIC DNA]</scope>
    <source>
        <strain evidence="3">SH22a</strain>
    </source>
</reference>
<dbReference type="EMBL" id="CP006850">
    <property type="protein sequence ID" value="AHH17064.1"/>
    <property type="molecule type" value="Genomic_DNA"/>
</dbReference>